<feature type="compositionally biased region" description="Pro residues" evidence="9">
    <location>
        <begin position="373"/>
        <end position="383"/>
    </location>
</feature>
<dbReference type="PANTHER" id="PTHR10460">
    <property type="entry name" value="ABL INTERACTOR FAMILY MEMBER"/>
    <property type="match status" value="1"/>
</dbReference>
<keyword evidence="10" id="KW-0812">Transmembrane</keyword>
<feature type="compositionally biased region" description="Polar residues" evidence="9">
    <location>
        <begin position="161"/>
        <end position="176"/>
    </location>
</feature>
<feature type="compositionally biased region" description="Low complexity" evidence="9">
    <location>
        <begin position="246"/>
        <end position="257"/>
    </location>
</feature>
<organism evidence="12 13">
    <name type="scientific">Cyprinus carpio</name>
    <name type="common">Common carp</name>
    <dbReference type="NCBI Taxonomy" id="7962"/>
    <lineage>
        <taxon>Eukaryota</taxon>
        <taxon>Metazoa</taxon>
        <taxon>Chordata</taxon>
        <taxon>Craniata</taxon>
        <taxon>Vertebrata</taxon>
        <taxon>Euteleostomi</taxon>
        <taxon>Actinopterygii</taxon>
        <taxon>Neopterygii</taxon>
        <taxon>Teleostei</taxon>
        <taxon>Ostariophysi</taxon>
        <taxon>Cypriniformes</taxon>
        <taxon>Cyprinidae</taxon>
        <taxon>Cyprininae</taxon>
        <taxon>Cyprinus</taxon>
    </lineage>
</organism>
<proteinExistence type="inferred from homology"/>
<feature type="compositionally biased region" description="Polar residues" evidence="9">
    <location>
        <begin position="223"/>
        <end position="236"/>
    </location>
</feature>
<keyword evidence="13" id="KW-1185">Reference proteome</keyword>
<dbReference type="GO" id="GO:0035591">
    <property type="term" value="F:signaling adaptor activity"/>
    <property type="evidence" value="ECO:0007669"/>
    <property type="project" value="TreeGrafter"/>
</dbReference>
<accession>A0A8C1RHI3</accession>
<feature type="region of interest" description="Disordered" evidence="9">
    <location>
        <begin position="369"/>
        <end position="391"/>
    </location>
</feature>
<evidence type="ECO:0000256" key="6">
    <source>
        <dbReference type="ARBA" id="ARBA00023054"/>
    </source>
</evidence>
<evidence type="ECO:0000259" key="11">
    <source>
        <dbReference type="PROSITE" id="PS50192"/>
    </source>
</evidence>
<keyword evidence="5" id="KW-0597">Phosphoprotein</keyword>
<sequence>MAELQMLLEEEIPAGKRALVESYQNLTRVADYCENNYVQAQDKRKALEETKAYTTQSLASVAYQINALANNVLQLLDIQASQLRRMESSINHISQTVDIHKEKVARREIGILTTNKNTSRTHKIIAPGNIERPVRYIRKPIDYTVLDDVGHGVKWLKAKQHGNNQSIRGGTLSRTNPPTQKPPSPPLAGRGTLGRNTPYKTLEPVKPPTVPNDYMTSPARLGSQHSPGRTASLNQRPRTHSGSSGGSSSRENSGGSSIAVPIAVPTPSIPNSVPAVAAGPGLGPIPMSQFGTISRQISRHSSTTSSVSMVSATGTYRRAPSVSSQFSLQQPHVNGGTNAMSMAPPPPPMPQLTPQIPLTGFVARVQENIADTPTPPPPPPPDDIPMFGEAPPPPPPPAVDFEDEEAAVVQYSDPYADGDPQWAPKSYIEKGEGFLNISTEYYLVLFHFILLTSKLYHMFFIFFYYLLFFY</sequence>
<dbReference type="GO" id="GO:0030027">
    <property type="term" value="C:lamellipodium"/>
    <property type="evidence" value="ECO:0007669"/>
    <property type="project" value="UniProtKB-SubCell"/>
</dbReference>
<dbReference type="Ensembl" id="ENSCCRT00010126555.1">
    <property type="protein sequence ID" value="ENSCCRP00010113812.1"/>
    <property type="gene ID" value="ENSCCRG00010049894.1"/>
</dbReference>
<evidence type="ECO:0000256" key="1">
    <source>
        <dbReference type="ARBA" id="ARBA00004245"/>
    </source>
</evidence>
<dbReference type="GO" id="GO:0001764">
    <property type="term" value="P:neuron migration"/>
    <property type="evidence" value="ECO:0007669"/>
    <property type="project" value="TreeGrafter"/>
</dbReference>
<evidence type="ECO:0000256" key="10">
    <source>
        <dbReference type="SAM" id="Phobius"/>
    </source>
</evidence>
<evidence type="ECO:0000313" key="12">
    <source>
        <dbReference type="Ensembl" id="ENSCCRP00010113812.1"/>
    </source>
</evidence>
<protein>
    <submittedName>
        <fullName evidence="12">Abl-interactor 1a</fullName>
    </submittedName>
</protein>
<comment type="similarity">
    <text evidence="3">Belongs to the ABI family.</text>
</comment>
<evidence type="ECO:0000256" key="7">
    <source>
        <dbReference type="ARBA" id="ARBA00023212"/>
    </source>
</evidence>
<dbReference type="AlphaFoldDB" id="A0A8C1RHI3"/>
<evidence type="ECO:0000256" key="8">
    <source>
        <dbReference type="ARBA" id="ARBA00023273"/>
    </source>
</evidence>
<keyword evidence="4" id="KW-0963">Cytoplasm</keyword>
<keyword evidence="10" id="KW-1133">Transmembrane helix</keyword>
<keyword evidence="8" id="KW-0966">Cell projection</keyword>
<reference evidence="12" key="2">
    <citation type="submission" date="2025-09" db="UniProtKB">
        <authorList>
            <consortium name="Ensembl"/>
        </authorList>
    </citation>
    <scope>IDENTIFICATION</scope>
</reference>
<dbReference type="PANTHER" id="PTHR10460:SF2">
    <property type="entry name" value="ABL INTERACTOR 1"/>
    <property type="match status" value="1"/>
</dbReference>
<dbReference type="GO" id="GO:0017124">
    <property type="term" value="F:SH3 domain binding"/>
    <property type="evidence" value="ECO:0007669"/>
    <property type="project" value="TreeGrafter"/>
</dbReference>
<feature type="domain" description="T-SNARE coiled-coil homology" evidence="11">
    <location>
        <begin position="45"/>
        <end position="107"/>
    </location>
</feature>
<keyword evidence="7" id="KW-0206">Cytoskeleton</keyword>
<dbReference type="InterPro" id="IPR000727">
    <property type="entry name" value="T_SNARE_dom"/>
</dbReference>
<dbReference type="PROSITE" id="PS50192">
    <property type="entry name" value="T_SNARE"/>
    <property type="match status" value="1"/>
</dbReference>
<evidence type="ECO:0000256" key="5">
    <source>
        <dbReference type="ARBA" id="ARBA00022553"/>
    </source>
</evidence>
<dbReference type="InterPro" id="IPR012849">
    <property type="entry name" value="Abl-interactor_HHR_dom"/>
</dbReference>
<evidence type="ECO:0000313" key="13">
    <source>
        <dbReference type="Proteomes" id="UP000694427"/>
    </source>
</evidence>
<dbReference type="GO" id="GO:0098858">
    <property type="term" value="C:actin-based cell projection"/>
    <property type="evidence" value="ECO:0007669"/>
    <property type="project" value="TreeGrafter"/>
</dbReference>
<evidence type="ECO:0000256" key="4">
    <source>
        <dbReference type="ARBA" id="ARBA00022490"/>
    </source>
</evidence>
<reference evidence="12" key="1">
    <citation type="submission" date="2025-08" db="UniProtKB">
        <authorList>
            <consortium name="Ensembl"/>
        </authorList>
    </citation>
    <scope>IDENTIFICATION</scope>
</reference>
<dbReference type="InterPro" id="IPR028457">
    <property type="entry name" value="ABI"/>
</dbReference>
<evidence type="ECO:0000256" key="9">
    <source>
        <dbReference type="SAM" id="MobiDB-lite"/>
    </source>
</evidence>
<dbReference type="GO" id="GO:0031209">
    <property type="term" value="C:SCAR complex"/>
    <property type="evidence" value="ECO:0007669"/>
    <property type="project" value="TreeGrafter"/>
</dbReference>
<feature type="transmembrane region" description="Helical" evidence="10">
    <location>
        <begin position="441"/>
        <end position="467"/>
    </location>
</feature>
<feature type="region of interest" description="Disordered" evidence="9">
    <location>
        <begin position="160"/>
        <end position="263"/>
    </location>
</feature>
<evidence type="ECO:0000256" key="2">
    <source>
        <dbReference type="ARBA" id="ARBA00004510"/>
    </source>
</evidence>
<comment type="subcellular location">
    <subcellularLocation>
        <location evidence="2">Cell projection</location>
        <location evidence="2">Lamellipodium</location>
    </subcellularLocation>
    <subcellularLocation>
        <location evidence="1">Cytoplasm</location>
        <location evidence="1">Cytoskeleton</location>
    </subcellularLocation>
</comment>
<name>A0A8C1RHI3_CYPCA</name>
<keyword evidence="10" id="KW-0472">Membrane</keyword>
<dbReference type="Gene3D" id="6.10.140.1620">
    <property type="match status" value="1"/>
</dbReference>
<dbReference type="GO" id="GO:0005856">
    <property type="term" value="C:cytoskeleton"/>
    <property type="evidence" value="ECO:0007669"/>
    <property type="project" value="UniProtKB-SubCell"/>
</dbReference>
<dbReference type="Pfam" id="PF07815">
    <property type="entry name" value="Abi_HHR"/>
    <property type="match status" value="1"/>
</dbReference>
<keyword evidence="6" id="KW-0175">Coiled coil</keyword>
<evidence type="ECO:0000256" key="3">
    <source>
        <dbReference type="ARBA" id="ARBA00010020"/>
    </source>
</evidence>
<dbReference type="Proteomes" id="UP000694427">
    <property type="component" value="Unplaced"/>
</dbReference>